<organism evidence="1 2">
    <name type="scientific">Streptomyces flavofungini</name>
    <dbReference type="NCBI Taxonomy" id="68200"/>
    <lineage>
        <taxon>Bacteria</taxon>
        <taxon>Bacillati</taxon>
        <taxon>Actinomycetota</taxon>
        <taxon>Actinomycetes</taxon>
        <taxon>Kitasatosporales</taxon>
        <taxon>Streptomycetaceae</taxon>
        <taxon>Streptomyces</taxon>
    </lineage>
</organism>
<reference evidence="1 2" key="1">
    <citation type="submission" date="2020-12" db="EMBL/GenBank/DDBJ databases">
        <title>Streptomyces typhae sp. nov., a novel endophytic actinomycete isolated from the root of cattail pollen (Typha angustifolia L.).</title>
        <authorList>
            <person name="Peng C."/>
            <person name="Liu C."/>
        </authorList>
    </citation>
    <scope>NUCLEOTIDE SEQUENCE [LARGE SCALE GENOMIC DNA]</scope>
    <source>
        <strain evidence="1 2">JCM 4753</strain>
    </source>
</reference>
<evidence type="ECO:0000313" key="1">
    <source>
        <dbReference type="EMBL" id="MBJ3809220.1"/>
    </source>
</evidence>
<dbReference type="RefSeq" id="WP_190118687.1">
    <property type="nucleotide sequence ID" value="NZ_BMVR01000012.1"/>
</dbReference>
<evidence type="ECO:0000313" key="2">
    <source>
        <dbReference type="Proteomes" id="UP000634780"/>
    </source>
</evidence>
<sequence length="129" mass="14121">MTPSIEQPMSVQAEDAIDLATTYVAVELALTTPAPPRDDILFSGGDSRPSVADQTKALLAGLPPLLTACQDTVEAWEPKPKQMVLRMIQDSHALIERRPFAPNAEQAHAYLQLLARDTRVVTALVYRGR</sequence>
<gene>
    <name evidence="1" type="ORF">JGB26_19215</name>
</gene>
<keyword evidence="2" id="KW-1185">Reference proteome</keyword>
<proteinExistence type="predicted"/>
<comment type="caution">
    <text evidence="1">The sequence shown here is derived from an EMBL/GenBank/DDBJ whole genome shotgun (WGS) entry which is preliminary data.</text>
</comment>
<dbReference type="Proteomes" id="UP000634780">
    <property type="component" value="Unassembled WGS sequence"/>
</dbReference>
<protein>
    <submittedName>
        <fullName evidence="1">Uncharacterized protein</fullName>
    </submittedName>
</protein>
<accession>A0ABS0X7P1</accession>
<name>A0ABS0X7P1_9ACTN</name>
<dbReference type="EMBL" id="JAEKOZ010000011">
    <property type="protein sequence ID" value="MBJ3809220.1"/>
    <property type="molecule type" value="Genomic_DNA"/>
</dbReference>